<dbReference type="PANTHER" id="PTHR45661:SF3">
    <property type="entry name" value="IG-LIKE DOMAIN-CONTAINING PROTEIN"/>
    <property type="match status" value="1"/>
</dbReference>
<feature type="signal peptide" evidence="1">
    <location>
        <begin position="1"/>
        <end position="25"/>
    </location>
</feature>
<dbReference type="RefSeq" id="WP_167875210.1">
    <property type="nucleotide sequence ID" value="NZ_JAJUFJ010000008.1"/>
</dbReference>
<dbReference type="InterPro" id="IPR032675">
    <property type="entry name" value="LRR_dom_sf"/>
</dbReference>
<proteinExistence type="predicted"/>
<protein>
    <recommendedName>
        <fullName evidence="4">Leucine-rich repeat domain-containing protein</fullName>
    </recommendedName>
</protein>
<gene>
    <name evidence="2" type="ORF">CAGA_19130</name>
</gene>
<keyword evidence="1" id="KW-0732">Signal</keyword>
<sequence length="316" mass="34296">MIRLRMKKVLSLFLLMTILTGVVQYSGTAVASAAKSDFTIVRGVLTKYNGSAPTVTIPNTVTAIGDYAFKEHTEMTAVKIPNTVTSIGKYAFQECSSLKKIVIPDSVESIGIYAFDQCRDLKKVTLSNKLTSIGVHTFSECESLMQITIPDDVTSIGNYAFSDCTELKDITISSSVKSVGKYAFDGCSGLTINGYTDSYIQTYAEKNKIPFKSIGNGTLTLDTRSLVFAPRSTYTIGANLVGSNVYVRAASNNGKVVKVTKISNKTFQLTALKAGKSDIVFTVYKKNKPIASTSVKVEAKFKAETRGNSSRKTIKF</sequence>
<reference evidence="2 3" key="1">
    <citation type="submission" date="2019-04" db="EMBL/GenBank/DDBJ databases">
        <authorList>
            <person name="Poehlein A."/>
            <person name="Bengelsdorf F.R."/>
            <person name="Duerre P."/>
            <person name="Daniel R."/>
        </authorList>
    </citation>
    <scope>NUCLEOTIDE SEQUENCE [LARGE SCALE GENOMIC DNA]</scope>
    <source>
        <strain evidence="2 3">BS-1</strain>
    </source>
</reference>
<dbReference type="Gene3D" id="3.80.10.10">
    <property type="entry name" value="Ribonuclease Inhibitor"/>
    <property type="match status" value="1"/>
</dbReference>
<dbReference type="SUPFAM" id="SSF52058">
    <property type="entry name" value="L domain-like"/>
    <property type="match status" value="1"/>
</dbReference>
<dbReference type="Pfam" id="PF13306">
    <property type="entry name" value="LRR_5"/>
    <property type="match status" value="1"/>
</dbReference>
<dbReference type="PANTHER" id="PTHR45661">
    <property type="entry name" value="SURFACE ANTIGEN"/>
    <property type="match status" value="1"/>
</dbReference>
<dbReference type="InterPro" id="IPR026906">
    <property type="entry name" value="LRR_5"/>
</dbReference>
<evidence type="ECO:0000313" key="2">
    <source>
        <dbReference type="EMBL" id="TGJ75938.1"/>
    </source>
</evidence>
<evidence type="ECO:0000256" key="1">
    <source>
        <dbReference type="SAM" id="SignalP"/>
    </source>
</evidence>
<keyword evidence="3" id="KW-1185">Reference proteome</keyword>
<comment type="caution">
    <text evidence="2">The sequence shown here is derived from an EMBL/GenBank/DDBJ whole genome shotgun (WGS) entry which is preliminary data.</text>
</comment>
<accession>A0A4Z0Y7L0</accession>
<feature type="chain" id="PRO_5038379160" description="Leucine-rich repeat domain-containing protein" evidence="1">
    <location>
        <begin position="26"/>
        <end position="316"/>
    </location>
</feature>
<evidence type="ECO:0000313" key="3">
    <source>
        <dbReference type="Proteomes" id="UP000297714"/>
    </source>
</evidence>
<dbReference type="Proteomes" id="UP000297714">
    <property type="component" value="Unassembled WGS sequence"/>
</dbReference>
<evidence type="ECO:0008006" key="4">
    <source>
        <dbReference type="Google" id="ProtNLM"/>
    </source>
</evidence>
<dbReference type="InterPro" id="IPR053139">
    <property type="entry name" value="Surface_bspA-like"/>
</dbReference>
<organism evidence="2 3">
    <name type="scientific">Caproiciproducens galactitolivorans</name>
    <dbReference type="NCBI Taxonomy" id="642589"/>
    <lineage>
        <taxon>Bacteria</taxon>
        <taxon>Bacillati</taxon>
        <taxon>Bacillota</taxon>
        <taxon>Clostridia</taxon>
        <taxon>Eubacteriales</taxon>
        <taxon>Acutalibacteraceae</taxon>
        <taxon>Caproiciproducens</taxon>
    </lineage>
</organism>
<dbReference type="AlphaFoldDB" id="A0A4Z0Y7L0"/>
<name>A0A4Z0Y7L0_9FIRM</name>
<dbReference type="EMBL" id="SRMQ01000009">
    <property type="protein sequence ID" value="TGJ75938.1"/>
    <property type="molecule type" value="Genomic_DNA"/>
</dbReference>